<evidence type="ECO:0000313" key="1">
    <source>
        <dbReference type="EMBL" id="QHU08771.1"/>
    </source>
</evidence>
<organism evidence="1">
    <name type="scientific">viral metagenome</name>
    <dbReference type="NCBI Taxonomy" id="1070528"/>
    <lineage>
        <taxon>unclassified sequences</taxon>
        <taxon>metagenomes</taxon>
        <taxon>organismal metagenomes</taxon>
    </lineage>
</organism>
<proteinExistence type="predicted"/>
<dbReference type="AlphaFoldDB" id="A0A6C0JV23"/>
<name>A0A6C0JV23_9ZZZZ</name>
<sequence>MYAKIINNQIIEYPYNPENLKLDYPQTSFPASLTPDFLENHNIINIVSKGIPTHNKLTHKVVEIDPTYNTTKKQWEQSYSIVNLSVAESNTIISIIITEISIEVQKRLDDFARTRYYDNILSLCTYANSSNPKFQVEGTYGLQVRDSTWNIIYQIFEDVKNNIREMPLTYEEIESELPILTWPT</sequence>
<dbReference type="EMBL" id="MN740699">
    <property type="protein sequence ID" value="QHU08771.1"/>
    <property type="molecule type" value="Genomic_DNA"/>
</dbReference>
<accession>A0A6C0JV23</accession>
<reference evidence="1" key="1">
    <citation type="journal article" date="2020" name="Nature">
        <title>Giant virus diversity and host interactions through global metagenomics.</title>
        <authorList>
            <person name="Schulz F."/>
            <person name="Roux S."/>
            <person name="Paez-Espino D."/>
            <person name="Jungbluth S."/>
            <person name="Walsh D.A."/>
            <person name="Denef V.J."/>
            <person name="McMahon K.D."/>
            <person name="Konstantinidis K.T."/>
            <person name="Eloe-Fadrosh E.A."/>
            <person name="Kyrpides N.C."/>
            <person name="Woyke T."/>
        </authorList>
    </citation>
    <scope>NUCLEOTIDE SEQUENCE</scope>
    <source>
        <strain evidence="1">GVMAG-S-1064190-84</strain>
    </source>
</reference>
<protein>
    <submittedName>
        <fullName evidence="1">Uncharacterized protein</fullName>
    </submittedName>
</protein>